<dbReference type="STRING" id="42156.A0A3P6TJT5"/>
<proteinExistence type="predicted"/>
<evidence type="ECO:0000313" key="1">
    <source>
        <dbReference type="EMBL" id="VDK85437.1"/>
    </source>
</evidence>
<evidence type="ECO:0000313" key="2">
    <source>
        <dbReference type="Proteomes" id="UP000277928"/>
    </source>
</evidence>
<gene>
    <name evidence="1" type="ORF">NLS_LOCUS7122</name>
</gene>
<sequence>MKRPVVGKRGTSHRTVNIVEEMTRAQYNDFVSEYSWNFRLAEMDNGEPCAPATIEPLSTVRDAVEEPPGDTSLIGLQQPINHGVWDNITYNTNTENAFMDMNDDILTLSIPPMDYGQTTNENFADILLSQLDDRD</sequence>
<protein>
    <submittedName>
        <fullName evidence="1">Uncharacterized protein</fullName>
    </submittedName>
</protein>
<accession>A0A3P6TJT5</accession>
<keyword evidence="2" id="KW-1185">Reference proteome</keyword>
<feature type="non-terminal residue" evidence="1">
    <location>
        <position position="135"/>
    </location>
</feature>
<organism evidence="1 2">
    <name type="scientific">Litomosoides sigmodontis</name>
    <name type="common">Filarial nematode worm</name>
    <dbReference type="NCBI Taxonomy" id="42156"/>
    <lineage>
        <taxon>Eukaryota</taxon>
        <taxon>Metazoa</taxon>
        <taxon>Ecdysozoa</taxon>
        <taxon>Nematoda</taxon>
        <taxon>Chromadorea</taxon>
        <taxon>Rhabditida</taxon>
        <taxon>Spirurina</taxon>
        <taxon>Spiruromorpha</taxon>
        <taxon>Filarioidea</taxon>
        <taxon>Onchocercidae</taxon>
        <taxon>Litomosoides</taxon>
    </lineage>
</organism>
<dbReference type="Proteomes" id="UP000277928">
    <property type="component" value="Unassembled WGS sequence"/>
</dbReference>
<dbReference type="EMBL" id="UYRX01000694">
    <property type="protein sequence ID" value="VDK85437.1"/>
    <property type="molecule type" value="Genomic_DNA"/>
</dbReference>
<dbReference type="AlphaFoldDB" id="A0A3P6TJT5"/>
<reference evidence="1 2" key="1">
    <citation type="submission" date="2018-08" db="EMBL/GenBank/DDBJ databases">
        <authorList>
            <person name="Laetsch R D."/>
            <person name="Stevens L."/>
            <person name="Kumar S."/>
            <person name="Blaxter L. M."/>
        </authorList>
    </citation>
    <scope>NUCLEOTIDE SEQUENCE [LARGE SCALE GENOMIC DNA]</scope>
</reference>
<name>A0A3P6TJT5_LITSI</name>